<sequence>MRSLFMPPISSPKLTSLFPFNRKQTESVHRVFPVTLTGGWVSHSDDGAPVDELVVPLFSADKLDGGLNSLPPPFFVMDLLFVWPDGVSGSFSVHLQPTPTTIADVDFSADTVGARFFEGFDVWVDAINTSGHGGVSPTYLCNAGCHRIASFATLLLVYDVLLIDAAGFAIAEALVSDLGADLSCWVEVACLVLTCFLCEMLADAWDDISCGFCYYGLGLAYLGEALSPNACTLYLCLLVGSLDATGLLQRISLPVAGHCLGFVQRTSHVVVQGWSASDDICSAFVDTRFVDAVGCPSSQLLLSFS</sequence>
<protein>
    <submittedName>
        <fullName evidence="1">Uncharacterized protein</fullName>
    </submittedName>
</protein>
<comment type="caution">
    <text evidence="1">The sequence shown here is derived from an EMBL/GenBank/DDBJ whole genome shotgun (WGS) entry which is preliminary data.</text>
</comment>
<dbReference type="EMBL" id="JAAWWB010000028">
    <property type="protein sequence ID" value="KAG6748861.1"/>
    <property type="molecule type" value="Genomic_DNA"/>
</dbReference>
<evidence type="ECO:0000313" key="2">
    <source>
        <dbReference type="Proteomes" id="UP000886885"/>
    </source>
</evidence>
<keyword evidence="2" id="KW-1185">Reference proteome</keyword>
<dbReference type="Proteomes" id="UP000886885">
    <property type="component" value="Chromosome 14D"/>
</dbReference>
<dbReference type="AlphaFoldDB" id="A0A8X7YDK2"/>
<gene>
    <name evidence="1" type="ORF">POTOM_048798</name>
</gene>
<reference evidence="1" key="1">
    <citation type="journal article" date="2020" name="bioRxiv">
        <title>Hybrid origin of Populus tomentosa Carr. identified through genome sequencing and phylogenomic analysis.</title>
        <authorList>
            <person name="An X."/>
            <person name="Gao K."/>
            <person name="Chen Z."/>
            <person name="Li J."/>
            <person name="Yang X."/>
            <person name="Yang X."/>
            <person name="Zhou J."/>
            <person name="Guo T."/>
            <person name="Zhao T."/>
            <person name="Huang S."/>
            <person name="Miao D."/>
            <person name="Khan W.U."/>
            <person name="Rao P."/>
            <person name="Ye M."/>
            <person name="Lei B."/>
            <person name="Liao W."/>
            <person name="Wang J."/>
            <person name="Ji L."/>
            <person name="Li Y."/>
            <person name="Guo B."/>
            <person name="Mustafa N.S."/>
            <person name="Li S."/>
            <person name="Yun Q."/>
            <person name="Keller S.R."/>
            <person name="Mao J."/>
            <person name="Zhang R."/>
            <person name="Strauss S.H."/>
        </authorList>
    </citation>
    <scope>NUCLEOTIDE SEQUENCE</scope>
    <source>
        <strain evidence="1">GM15</strain>
        <tissue evidence="1">Leaf</tissue>
    </source>
</reference>
<accession>A0A8X7YDK2</accession>
<organism evidence="1 2">
    <name type="scientific">Populus tomentosa</name>
    <name type="common">Chinese white poplar</name>
    <dbReference type="NCBI Taxonomy" id="118781"/>
    <lineage>
        <taxon>Eukaryota</taxon>
        <taxon>Viridiplantae</taxon>
        <taxon>Streptophyta</taxon>
        <taxon>Embryophyta</taxon>
        <taxon>Tracheophyta</taxon>
        <taxon>Spermatophyta</taxon>
        <taxon>Magnoliopsida</taxon>
        <taxon>eudicotyledons</taxon>
        <taxon>Gunneridae</taxon>
        <taxon>Pentapetalae</taxon>
        <taxon>rosids</taxon>
        <taxon>fabids</taxon>
        <taxon>Malpighiales</taxon>
        <taxon>Salicaceae</taxon>
        <taxon>Saliceae</taxon>
        <taxon>Populus</taxon>
    </lineage>
</organism>
<evidence type="ECO:0000313" key="1">
    <source>
        <dbReference type="EMBL" id="KAG6748861.1"/>
    </source>
</evidence>
<name>A0A8X7YDK2_POPTO</name>
<proteinExistence type="predicted"/>